<dbReference type="InterPro" id="IPR020828">
    <property type="entry name" value="GlycerAld_3-P_DH_NAD(P)-bd"/>
</dbReference>
<dbReference type="PIRSF" id="PIRSF000149">
    <property type="entry name" value="GAP_DH"/>
    <property type="match status" value="1"/>
</dbReference>
<dbReference type="GO" id="GO:0005737">
    <property type="term" value="C:cytoplasm"/>
    <property type="evidence" value="ECO:0007669"/>
    <property type="project" value="UniProtKB-SubCell"/>
</dbReference>
<feature type="binding site" evidence="5">
    <location>
        <position position="236"/>
    </location>
    <ligand>
        <name>D-glyceraldehyde 3-phosphate</name>
        <dbReference type="ChEBI" id="CHEBI:59776"/>
    </ligand>
</feature>
<dbReference type="AlphaFoldDB" id="Q83GI3"/>
<keyword evidence="12" id="KW-1185">Reference proteome</keyword>
<feature type="binding site" evidence="6">
    <location>
        <begin position="12"/>
        <end position="13"/>
    </location>
    <ligand>
        <name>NAD(+)</name>
        <dbReference type="ChEBI" id="CHEBI:57540"/>
    </ligand>
</feature>
<keyword evidence="3 9" id="KW-0560">Oxidoreductase</keyword>
<dbReference type="Gene3D" id="3.40.50.720">
    <property type="entry name" value="NAD(P)-binding Rossmann-like Domain"/>
    <property type="match status" value="1"/>
</dbReference>
<dbReference type="GO" id="GO:0004365">
    <property type="term" value="F:glyceraldehyde-3-phosphate dehydrogenase (NAD+) (phosphorylating) activity"/>
    <property type="evidence" value="ECO:0007669"/>
    <property type="project" value="UniProtKB-ARBA"/>
</dbReference>
<evidence type="ECO:0000256" key="6">
    <source>
        <dbReference type="PIRSR" id="PIRSR000149-3"/>
    </source>
</evidence>
<dbReference type="InterPro" id="IPR006424">
    <property type="entry name" value="Glyceraldehyde-3-P_DH_1"/>
</dbReference>
<dbReference type="Gene3D" id="3.30.360.10">
    <property type="entry name" value="Dihydrodipicolinate Reductase, domain 2"/>
    <property type="match status" value="1"/>
</dbReference>
<dbReference type="Pfam" id="PF00044">
    <property type="entry name" value="Gp_dh_N"/>
    <property type="match status" value="1"/>
</dbReference>
<comment type="similarity">
    <text evidence="2 8">Belongs to the glyceraldehyde-3-phosphate dehydrogenase family.</text>
</comment>
<dbReference type="PANTHER" id="PTHR43148">
    <property type="entry name" value="GLYCERALDEHYDE-3-PHOSPHATE DEHYDROGENASE 2"/>
    <property type="match status" value="1"/>
</dbReference>
<dbReference type="NCBIfam" id="TIGR01534">
    <property type="entry name" value="GAPDH-I"/>
    <property type="match status" value="1"/>
</dbReference>
<dbReference type="eggNOG" id="COG0057">
    <property type="taxonomic scope" value="Bacteria"/>
</dbReference>
<evidence type="ECO:0000256" key="5">
    <source>
        <dbReference type="PIRSR" id="PIRSR000149-2"/>
    </source>
</evidence>
<dbReference type="RefSeq" id="WP_011102489.1">
    <property type="nucleotide sequence ID" value="NC_004572.3"/>
</dbReference>
<dbReference type="SUPFAM" id="SSF55347">
    <property type="entry name" value="Glyceraldehyde-3-phosphate dehydrogenase-like, C-terminal domain"/>
    <property type="match status" value="1"/>
</dbReference>
<proteinExistence type="inferred from homology"/>
<dbReference type="InterPro" id="IPR020829">
    <property type="entry name" value="GlycerAld_3-P_DH_cat"/>
</dbReference>
<feature type="domain" description="Glyceraldehyde 3-phosphate dehydrogenase NAD(P) binding" evidence="10">
    <location>
        <begin position="3"/>
        <end position="155"/>
    </location>
</feature>
<dbReference type="PROSITE" id="PS00071">
    <property type="entry name" value="GAPDH"/>
    <property type="match status" value="1"/>
</dbReference>
<dbReference type="EMBL" id="AE014184">
    <property type="protein sequence ID" value="AAO44397.1"/>
    <property type="molecule type" value="Genomic_DNA"/>
</dbReference>
<evidence type="ECO:0000313" key="11">
    <source>
        <dbReference type="EMBL" id="AAO44397.1"/>
    </source>
</evidence>
<dbReference type="SMART" id="SM00846">
    <property type="entry name" value="Gp_dh_N"/>
    <property type="match status" value="1"/>
</dbReference>
<dbReference type="HOGENOM" id="CLU_030140_0_2_11"/>
<dbReference type="InterPro" id="IPR036291">
    <property type="entry name" value="NAD(P)-bd_dom_sf"/>
</dbReference>
<keyword evidence="6" id="KW-0520">NAD</keyword>
<feature type="binding site" evidence="6">
    <location>
        <position position="123"/>
    </location>
    <ligand>
        <name>NAD(+)</name>
        <dbReference type="ChEBI" id="CHEBI:57540"/>
    </ligand>
</feature>
<feature type="binding site" evidence="5">
    <location>
        <begin position="213"/>
        <end position="214"/>
    </location>
    <ligand>
        <name>D-glyceraldehyde 3-phosphate</name>
        <dbReference type="ChEBI" id="CHEBI:59776"/>
    </ligand>
</feature>
<accession>Q83GI3</accession>
<dbReference type="Proteomes" id="UP000002200">
    <property type="component" value="Chromosome"/>
</dbReference>
<feature type="site" description="Activates thiol group during catalysis" evidence="7">
    <location>
        <position position="182"/>
    </location>
</feature>
<evidence type="ECO:0000313" key="12">
    <source>
        <dbReference type="Proteomes" id="UP000002200"/>
    </source>
</evidence>
<evidence type="ECO:0000256" key="4">
    <source>
        <dbReference type="PIRSR" id="PIRSR000149-1"/>
    </source>
</evidence>
<keyword evidence="6" id="KW-0547">Nucleotide-binding</keyword>
<dbReference type="PRINTS" id="PR00078">
    <property type="entry name" value="G3PDHDRGNASE"/>
</dbReference>
<reference evidence="11 12" key="1">
    <citation type="journal article" date="2003" name="Genome Res.">
        <title>Tropheryma whipplei twist: a human pathogenic Actinobacteria with a reduced genome.</title>
        <authorList>
            <person name="Raoult D."/>
            <person name="Ogata H."/>
            <person name="Audic S."/>
            <person name="Robert C."/>
            <person name="Suhre K."/>
            <person name="Drancourt M."/>
            <person name="Claverie J.-M."/>
        </authorList>
    </citation>
    <scope>NUCLEOTIDE SEQUENCE [LARGE SCALE GENOMIC DNA]</scope>
    <source>
        <strain evidence="11 12">Twist</strain>
    </source>
</reference>
<dbReference type="FunFam" id="3.40.50.720:FF:000001">
    <property type="entry name" value="Glyceraldehyde-3-phosphate dehydrogenase"/>
    <property type="match status" value="1"/>
</dbReference>
<evidence type="ECO:0000256" key="7">
    <source>
        <dbReference type="PIRSR" id="PIRSR000149-4"/>
    </source>
</evidence>
<dbReference type="OrthoDB" id="9803304at2"/>
<dbReference type="CDD" id="cd05214">
    <property type="entry name" value="GAPDH_I_N"/>
    <property type="match status" value="1"/>
</dbReference>
<dbReference type="Pfam" id="PF02800">
    <property type="entry name" value="Gp_dh_C"/>
    <property type="match status" value="1"/>
</dbReference>
<dbReference type="STRING" id="203267.TWT_300"/>
<dbReference type="InterPro" id="IPR020831">
    <property type="entry name" value="GlycerAld/Erythrose_P_DH"/>
</dbReference>
<organism evidence="11 12">
    <name type="scientific">Tropheryma whipplei (strain Twist)</name>
    <name type="common">Whipple's bacillus</name>
    <dbReference type="NCBI Taxonomy" id="203267"/>
    <lineage>
        <taxon>Bacteria</taxon>
        <taxon>Bacillati</taxon>
        <taxon>Actinomycetota</taxon>
        <taxon>Actinomycetes</taxon>
        <taxon>Micrococcales</taxon>
        <taxon>Tropherymataceae</taxon>
        <taxon>Tropheryma</taxon>
    </lineage>
</organism>
<feature type="binding site" evidence="5">
    <location>
        <position position="185"/>
    </location>
    <ligand>
        <name>D-glyceraldehyde 3-phosphate</name>
        <dbReference type="ChEBI" id="CHEBI:59776"/>
    </ligand>
</feature>
<dbReference type="CDD" id="cd18126">
    <property type="entry name" value="GAPDH_I_C"/>
    <property type="match status" value="1"/>
</dbReference>
<dbReference type="InterPro" id="IPR020830">
    <property type="entry name" value="GlycerAld_3-P_DH_AS"/>
</dbReference>
<evidence type="ECO:0000256" key="1">
    <source>
        <dbReference type="ARBA" id="ARBA00004496"/>
    </source>
</evidence>
<feature type="binding site" evidence="6">
    <location>
        <position position="39"/>
    </location>
    <ligand>
        <name>NAD(+)</name>
        <dbReference type="ChEBI" id="CHEBI:57540"/>
    </ligand>
</feature>
<feature type="binding site" evidence="6">
    <location>
        <position position="317"/>
    </location>
    <ligand>
        <name>NAD(+)</name>
        <dbReference type="ChEBI" id="CHEBI:57540"/>
    </ligand>
</feature>
<evidence type="ECO:0000256" key="2">
    <source>
        <dbReference type="ARBA" id="ARBA00007406"/>
    </source>
</evidence>
<dbReference type="SUPFAM" id="SSF51735">
    <property type="entry name" value="NAD(P)-binding Rossmann-fold domains"/>
    <property type="match status" value="1"/>
</dbReference>
<dbReference type="GO" id="GO:0050661">
    <property type="term" value="F:NADP binding"/>
    <property type="evidence" value="ECO:0007669"/>
    <property type="project" value="InterPro"/>
</dbReference>
<dbReference type="GO" id="GO:0006006">
    <property type="term" value="P:glucose metabolic process"/>
    <property type="evidence" value="ECO:0007669"/>
    <property type="project" value="InterPro"/>
</dbReference>
<dbReference type="EC" id="1.2.1.-" evidence="9"/>
<dbReference type="KEGG" id="twh:TWT_300"/>
<evidence type="ECO:0000256" key="9">
    <source>
        <dbReference type="RuleBase" id="RU361160"/>
    </source>
</evidence>
<evidence type="ECO:0000259" key="10">
    <source>
        <dbReference type="SMART" id="SM00846"/>
    </source>
</evidence>
<dbReference type="GO" id="GO:0051287">
    <property type="term" value="F:NAD binding"/>
    <property type="evidence" value="ECO:0007669"/>
    <property type="project" value="InterPro"/>
</dbReference>
<sequence length="337" mass="36117">MTVKIAINGFGRIGRGFFRALSSPSCIDGPEIDVVAINDLTSPEVLAHLLRRDTIFGRFPESVCHDGTKLLVGKREVAVFSEKDPSSIPWNGVDIVIESTGLFTDANLASGHITAGSKRVIISAPAKNEDATFVVGVNHTDYDPNKHSIVSNASCTTNCLAPLAKVFDDTFGIERGLMTTVHAYTADQRLQDAPHSDLRRARAAAMNLVPTSTGAASAIGLVLPNLKGKLDGFAIRVPVITGSITDLSLVSKTDVSAPEVNEAYRRAALGPLKGILCYSEDPLVSSDIVADGHSCIYDANLLRISGNMVKLSAWYDNEWAYSRRLVDLAKYMASVGL</sequence>
<gene>
    <name evidence="11" type="primary">gap</name>
    <name evidence="11" type="ordered locus">TWT_300</name>
</gene>
<evidence type="ECO:0000256" key="3">
    <source>
        <dbReference type="ARBA" id="ARBA00023002"/>
    </source>
</evidence>
<protein>
    <recommendedName>
        <fullName evidence="9">Glyceraldehyde-3-phosphate dehydrogenase</fullName>
        <ecNumber evidence="9">1.2.1.-</ecNumber>
    </recommendedName>
</protein>
<comment type="subcellular location">
    <subcellularLocation>
        <location evidence="1">Cytoplasm</location>
    </subcellularLocation>
</comment>
<name>Q83GI3_TROWT</name>
<feature type="active site" description="Nucleophile" evidence="4">
    <location>
        <position position="155"/>
    </location>
</feature>
<evidence type="ECO:0000256" key="8">
    <source>
        <dbReference type="RuleBase" id="RU000397"/>
    </source>
</evidence>
<dbReference type="FunFam" id="3.30.360.10:FF:000002">
    <property type="entry name" value="Glyceraldehyde-3-phosphate dehydrogenase"/>
    <property type="match status" value="1"/>
</dbReference>
<feature type="binding site" evidence="5">
    <location>
        <begin position="154"/>
        <end position="156"/>
    </location>
    <ligand>
        <name>D-glyceraldehyde 3-phosphate</name>
        <dbReference type="ChEBI" id="CHEBI:59776"/>
    </ligand>
</feature>